<organism evidence="2 3">
    <name type="scientific">Ditylenchus destructor</name>
    <dbReference type="NCBI Taxonomy" id="166010"/>
    <lineage>
        <taxon>Eukaryota</taxon>
        <taxon>Metazoa</taxon>
        <taxon>Ecdysozoa</taxon>
        <taxon>Nematoda</taxon>
        <taxon>Chromadorea</taxon>
        <taxon>Rhabditida</taxon>
        <taxon>Tylenchina</taxon>
        <taxon>Tylenchomorpha</taxon>
        <taxon>Sphaerularioidea</taxon>
        <taxon>Anguinidae</taxon>
        <taxon>Anguininae</taxon>
        <taxon>Ditylenchus</taxon>
    </lineage>
</organism>
<dbReference type="AlphaFoldDB" id="A0AAD4N044"/>
<proteinExistence type="predicted"/>
<comment type="caution">
    <text evidence="2">The sequence shown here is derived from an EMBL/GenBank/DDBJ whole genome shotgun (WGS) entry which is preliminary data.</text>
</comment>
<feature type="compositionally biased region" description="Basic and acidic residues" evidence="1">
    <location>
        <begin position="11"/>
        <end position="20"/>
    </location>
</feature>
<name>A0AAD4N044_9BILA</name>
<dbReference type="Proteomes" id="UP001201812">
    <property type="component" value="Unassembled WGS sequence"/>
</dbReference>
<dbReference type="InterPro" id="IPR006994">
    <property type="entry name" value="TCF25/Rqc1"/>
</dbReference>
<dbReference type="EMBL" id="JAKKPZ010000023">
    <property type="protein sequence ID" value="KAI1711067.1"/>
    <property type="molecule type" value="Genomic_DNA"/>
</dbReference>
<dbReference type="Pfam" id="PF04910">
    <property type="entry name" value="Tcf25"/>
    <property type="match status" value="1"/>
</dbReference>
<accession>A0AAD4N044</accession>
<feature type="compositionally biased region" description="Polar residues" evidence="1">
    <location>
        <begin position="64"/>
        <end position="73"/>
    </location>
</feature>
<feature type="compositionally biased region" description="Basic residues" evidence="1">
    <location>
        <begin position="75"/>
        <end position="86"/>
    </location>
</feature>
<evidence type="ECO:0000256" key="1">
    <source>
        <dbReference type="SAM" id="MobiDB-lite"/>
    </source>
</evidence>
<dbReference type="PANTHER" id="PTHR22684:SF0">
    <property type="entry name" value="RIBOSOME QUALITY CONTROL COMPLEX SUBUNIT TCF25"/>
    <property type="match status" value="1"/>
</dbReference>
<dbReference type="GO" id="GO:1990112">
    <property type="term" value="C:RQC complex"/>
    <property type="evidence" value="ECO:0007669"/>
    <property type="project" value="TreeGrafter"/>
</dbReference>
<feature type="region of interest" description="Disordered" evidence="1">
    <location>
        <begin position="1"/>
        <end position="90"/>
    </location>
</feature>
<gene>
    <name evidence="2" type="ORF">DdX_10313</name>
</gene>
<feature type="compositionally biased region" description="Basic residues" evidence="1">
    <location>
        <begin position="1"/>
        <end position="10"/>
    </location>
</feature>
<dbReference type="PANTHER" id="PTHR22684">
    <property type="entry name" value="NULP1-RELATED"/>
    <property type="match status" value="1"/>
</dbReference>
<protein>
    <submittedName>
        <fullName evidence="2">Transcriptional repressor TCF25 domain-containing protein</fullName>
    </submittedName>
</protein>
<reference evidence="2" key="1">
    <citation type="submission" date="2022-01" db="EMBL/GenBank/DDBJ databases">
        <title>Genome Sequence Resource for Two Populations of Ditylenchus destructor, the Migratory Endoparasitic Phytonematode.</title>
        <authorList>
            <person name="Zhang H."/>
            <person name="Lin R."/>
            <person name="Xie B."/>
        </authorList>
    </citation>
    <scope>NUCLEOTIDE SEQUENCE</scope>
    <source>
        <strain evidence="2">BazhouSP</strain>
    </source>
</reference>
<sequence>MSSKHLRRIQNKIDDEKTTDGVDSNSETEEIGSKSRFNKFALLDDEEKKSDKSEDEGETEEQQHTNPATSTGVVTKKRKQKKKKTKQNQAVSEIEIAEIEQKSLEESSSSDTVLLKIDPRSLNPDNELRKLLGKAFGGAPENQQRVGGRMHRSLPGRMVKAKPEWPRLQQLGLYMAVEKEEGAVKWYRFRHTEQYQLLQQHFWLYQKHMDHESIMNSILVKNAYHLDSLLLLSEIWRVQEDAQNSRDAIATPGVRIGFSISFFTGTSSIFHNDDASPLHCSSQKSCS</sequence>
<evidence type="ECO:0000313" key="2">
    <source>
        <dbReference type="EMBL" id="KAI1711067.1"/>
    </source>
</evidence>
<keyword evidence="3" id="KW-1185">Reference proteome</keyword>
<evidence type="ECO:0000313" key="3">
    <source>
        <dbReference type="Proteomes" id="UP001201812"/>
    </source>
</evidence>